<comment type="caution">
    <text evidence="15">The sequence shown here is derived from an EMBL/GenBank/DDBJ whole genome shotgun (WGS) entry which is preliminary data.</text>
</comment>
<evidence type="ECO:0000313" key="16">
    <source>
        <dbReference type="Proteomes" id="UP001316803"/>
    </source>
</evidence>
<sequence>MSAFKRISTALSHDDKKRSSSGHRTPTGDSANGITSPTGTTKRGSIAAILHRFDRKSDYSSGTSDSETDSDDLDDGTSKNAARRLERKQKKKEIRARMSMESSQEESEERLKQRLEEAAAKETDDMRARYGELPMSQSTTRNTDKRIDVDTLTEDMIGQEVAFRARIHHHRNMGQKLAFIMFRQRISTIQGVLVEEPGVVGPLMIHWSEHVRTGSIMRVRGVVQKPTVPVKSASIHNLEVKITQLHIIVKRAEPVPFSVQEAELSIQDEAHKYEGARQNMISDRTRLANRIIDLRTATSQSIFRIQAATGNLFRSALDERGFVEIHSPKIQGAATESGASVFKLNYFGREAFLAQSPQLAKQMAIAGDFERVYEIGAVFRAENSNTHRHLCEYTGLDFEMALEEHYWEALDVADEVLKTIFKGIYTKYRREVEVIKEQFPSEDLVWLEETPRIPFKDGVAMLNESGWLNEDGEQLSPLEDFGTRDEMRLGELVKEKYKTDYYILDKFPRSARPFYTMPDPQDPHYTNAFDIFVRGQEIISGSQRIHEAAFLEENMRLVGIDPESMSEYLEGFRWGAPPHAGIGVGLERIVMLILKLGNIRLASLFHRDPRSFPPKPKVEKLPHPDADTLHPMWARERGRTVPVDQRVMPDLFELIANYGDATATSWGDERYKIWRDTSTGAAISYVPEGRYAILPGDPLCDESQYYSVISRFLSWLKKETKLKPIWLLVGKPVEEVLGERLGWKTLSCVAEERVDATKKSAESDPEVARKIRRAQELGVKITDLDTKKPVPEDVKTKANARVKDWLNNRKGTQIHLSNIELFRDEEHRRYHIAEDKEGNVVGIAVLAQLAPKHGWQAKYTLDFPGAPSGTIEYITTHALSEAANAGIKHVTFGGGAAPHLTPGHHLSGARVKMLQGTYDAIIKQFNLVRKSEFREKMGAVGEPVWIAYPPRGLGSSGRGIKAIMRFFQDE</sequence>
<comment type="similarity">
    <text evidence="2">Belongs to the class-II aminoacyl-tRNA synthetase family. Type 2 subfamily.</text>
</comment>
<dbReference type="GO" id="GO:0017101">
    <property type="term" value="C:aminoacyl-tRNA synthetase multienzyme complex"/>
    <property type="evidence" value="ECO:0007669"/>
    <property type="project" value="TreeGrafter"/>
</dbReference>
<dbReference type="CDD" id="cd04320">
    <property type="entry name" value="AspRS_cyto_N"/>
    <property type="match status" value="1"/>
</dbReference>
<evidence type="ECO:0000256" key="5">
    <source>
        <dbReference type="ARBA" id="ARBA00022490"/>
    </source>
</evidence>
<dbReference type="Gene3D" id="2.40.50.140">
    <property type="entry name" value="Nucleic acid-binding proteins"/>
    <property type="match status" value="1"/>
</dbReference>
<evidence type="ECO:0000256" key="4">
    <source>
        <dbReference type="ARBA" id="ARBA00018853"/>
    </source>
</evidence>
<comment type="subcellular location">
    <subcellularLocation>
        <location evidence="1">Cytoplasm</location>
    </subcellularLocation>
</comment>
<dbReference type="GO" id="GO:0006422">
    <property type="term" value="P:aspartyl-tRNA aminoacylation"/>
    <property type="evidence" value="ECO:0007669"/>
    <property type="project" value="InterPro"/>
</dbReference>
<feature type="domain" description="Aminoacyl-transfer RNA synthetases class-II family profile" evidence="14">
    <location>
        <begin position="313"/>
        <end position="614"/>
    </location>
</feature>
<dbReference type="GO" id="GO:0004815">
    <property type="term" value="F:aspartate-tRNA ligase activity"/>
    <property type="evidence" value="ECO:0007669"/>
    <property type="project" value="UniProtKB-EC"/>
</dbReference>
<gene>
    <name evidence="15" type="primary">DPS1_1</name>
    <name evidence="15" type="ORF">OHC33_001746</name>
</gene>
<dbReference type="Gene3D" id="3.30.930.10">
    <property type="entry name" value="Bira Bifunctional Protein, Domain 2"/>
    <property type="match status" value="1"/>
</dbReference>
<dbReference type="InterPro" id="IPR002312">
    <property type="entry name" value="Asp/Asn-tRNA-synth_IIb"/>
</dbReference>
<dbReference type="PRINTS" id="PR01042">
    <property type="entry name" value="TRNASYNTHASP"/>
</dbReference>
<dbReference type="PANTHER" id="PTHR43450:SF2">
    <property type="entry name" value="ASPARTATE--TRNA LIGASE"/>
    <property type="match status" value="1"/>
</dbReference>
<proteinExistence type="inferred from homology"/>
<evidence type="ECO:0000256" key="7">
    <source>
        <dbReference type="ARBA" id="ARBA00022741"/>
    </source>
</evidence>
<feature type="region of interest" description="Disordered" evidence="13">
    <location>
        <begin position="1"/>
        <end position="114"/>
    </location>
</feature>
<dbReference type="InterPro" id="IPR004364">
    <property type="entry name" value="Aa-tRNA-synt_II"/>
</dbReference>
<dbReference type="EC" id="6.1.1.12" evidence="3"/>
<evidence type="ECO:0000259" key="14">
    <source>
        <dbReference type="PROSITE" id="PS50862"/>
    </source>
</evidence>
<name>A0AAN8F5X4_9EURO</name>
<keyword evidence="16" id="KW-1185">Reference proteome</keyword>
<dbReference type="GO" id="GO:0003723">
    <property type="term" value="F:RNA binding"/>
    <property type="evidence" value="ECO:0007669"/>
    <property type="project" value="TreeGrafter"/>
</dbReference>
<evidence type="ECO:0000256" key="10">
    <source>
        <dbReference type="ARBA" id="ARBA00023146"/>
    </source>
</evidence>
<dbReference type="NCBIfam" id="TIGR00458">
    <property type="entry name" value="aspS_nondisc"/>
    <property type="match status" value="1"/>
</dbReference>
<reference evidence="15 16" key="1">
    <citation type="submission" date="2022-12" db="EMBL/GenBank/DDBJ databases">
        <title>Genomic features and morphological characterization of a novel Knufia sp. strain isolated from spacecraft assembly facility.</title>
        <authorList>
            <person name="Teixeira M."/>
            <person name="Chander A.M."/>
            <person name="Stajich J.E."/>
            <person name="Venkateswaran K."/>
        </authorList>
    </citation>
    <scope>NUCLEOTIDE SEQUENCE [LARGE SCALE GENOMIC DNA]</scope>
    <source>
        <strain evidence="15 16">FJI-L2-BK-P2</strain>
    </source>
</reference>
<comment type="catalytic activity">
    <reaction evidence="12">
        <text>tRNA(Asp) + L-aspartate + ATP = L-aspartyl-tRNA(Asp) + AMP + diphosphate</text>
        <dbReference type="Rhea" id="RHEA:19649"/>
        <dbReference type="Rhea" id="RHEA-COMP:9660"/>
        <dbReference type="Rhea" id="RHEA-COMP:9678"/>
        <dbReference type="ChEBI" id="CHEBI:29991"/>
        <dbReference type="ChEBI" id="CHEBI:30616"/>
        <dbReference type="ChEBI" id="CHEBI:33019"/>
        <dbReference type="ChEBI" id="CHEBI:78442"/>
        <dbReference type="ChEBI" id="CHEBI:78516"/>
        <dbReference type="ChEBI" id="CHEBI:456215"/>
        <dbReference type="EC" id="6.1.1.12"/>
    </reaction>
</comment>
<dbReference type="SUPFAM" id="SSF55681">
    <property type="entry name" value="Class II aaRS and biotin synthetases"/>
    <property type="match status" value="1"/>
</dbReference>
<evidence type="ECO:0000313" key="15">
    <source>
        <dbReference type="EMBL" id="KAK5957373.1"/>
    </source>
</evidence>
<dbReference type="Pfam" id="PF00152">
    <property type="entry name" value="tRNA-synt_2"/>
    <property type="match status" value="1"/>
</dbReference>
<dbReference type="InterPro" id="IPR004523">
    <property type="entry name" value="Asp-tRNA_synthase_2"/>
</dbReference>
<keyword evidence="9" id="KW-0648">Protein biosynthesis</keyword>
<dbReference type="InterPro" id="IPR006195">
    <property type="entry name" value="aa-tRNA-synth_II"/>
</dbReference>
<dbReference type="SUPFAM" id="SSF50249">
    <property type="entry name" value="Nucleic acid-binding proteins"/>
    <property type="match status" value="1"/>
</dbReference>
<dbReference type="Pfam" id="PF09924">
    <property type="entry name" value="LPG_synthase_C"/>
    <property type="match status" value="1"/>
</dbReference>
<keyword evidence="8" id="KW-0067">ATP-binding</keyword>
<accession>A0AAN8F5X4</accession>
<evidence type="ECO:0000256" key="3">
    <source>
        <dbReference type="ARBA" id="ARBA00012841"/>
    </source>
</evidence>
<organism evidence="15 16">
    <name type="scientific">Knufia fluminis</name>
    <dbReference type="NCBI Taxonomy" id="191047"/>
    <lineage>
        <taxon>Eukaryota</taxon>
        <taxon>Fungi</taxon>
        <taxon>Dikarya</taxon>
        <taxon>Ascomycota</taxon>
        <taxon>Pezizomycotina</taxon>
        <taxon>Eurotiomycetes</taxon>
        <taxon>Chaetothyriomycetidae</taxon>
        <taxon>Chaetothyriales</taxon>
        <taxon>Trichomeriaceae</taxon>
        <taxon>Knufia</taxon>
    </lineage>
</organism>
<evidence type="ECO:0000256" key="13">
    <source>
        <dbReference type="SAM" id="MobiDB-lite"/>
    </source>
</evidence>
<dbReference type="PROSITE" id="PS50862">
    <property type="entry name" value="AA_TRNA_LIGASE_II"/>
    <property type="match status" value="1"/>
</dbReference>
<dbReference type="NCBIfam" id="NF003483">
    <property type="entry name" value="PRK05159.1"/>
    <property type="match status" value="1"/>
</dbReference>
<keyword evidence="5" id="KW-0963">Cytoplasm</keyword>
<feature type="compositionally biased region" description="Polar residues" evidence="13">
    <location>
        <begin position="22"/>
        <end position="43"/>
    </location>
</feature>
<dbReference type="PANTHER" id="PTHR43450">
    <property type="entry name" value="ASPARTYL-TRNA SYNTHETASE"/>
    <property type="match status" value="1"/>
</dbReference>
<dbReference type="HAMAP" id="MF_02075">
    <property type="entry name" value="Asp_tRNA_synth_type2"/>
    <property type="match status" value="1"/>
</dbReference>
<dbReference type="CDD" id="cd00776">
    <property type="entry name" value="AsxRS_core"/>
    <property type="match status" value="1"/>
</dbReference>
<dbReference type="EMBL" id="JAKLMC020000003">
    <property type="protein sequence ID" value="KAK5957373.1"/>
    <property type="molecule type" value="Genomic_DNA"/>
</dbReference>
<evidence type="ECO:0000256" key="9">
    <source>
        <dbReference type="ARBA" id="ARBA00022917"/>
    </source>
</evidence>
<evidence type="ECO:0000256" key="11">
    <source>
        <dbReference type="ARBA" id="ARBA00033155"/>
    </source>
</evidence>
<keyword evidence="7" id="KW-0547">Nucleotide-binding</keyword>
<evidence type="ECO:0000256" key="2">
    <source>
        <dbReference type="ARBA" id="ARBA00005312"/>
    </source>
</evidence>
<dbReference type="InterPro" id="IPR024320">
    <property type="entry name" value="LPG_synthase_C"/>
</dbReference>
<dbReference type="FunFam" id="3.30.930.10:FF:000013">
    <property type="entry name" value="Aspartate--tRNA ligase, cytoplasmic"/>
    <property type="match status" value="1"/>
</dbReference>
<evidence type="ECO:0000256" key="12">
    <source>
        <dbReference type="ARBA" id="ARBA00047904"/>
    </source>
</evidence>
<evidence type="ECO:0000256" key="6">
    <source>
        <dbReference type="ARBA" id="ARBA00022598"/>
    </source>
</evidence>
<dbReference type="InterPro" id="IPR045864">
    <property type="entry name" value="aa-tRNA-synth_II/BPL/LPL"/>
</dbReference>
<evidence type="ECO:0000256" key="1">
    <source>
        <dbReference type="ARBA" id="ARBA00004496"/>
    </source>
</evidence>
<dbReference type="FunFam" id="2.40.50.140:FF:000132">
    <property type="entry name" value="Aspartyl-tRNA synthetase, cytoplasmic"/>
    <property type="match status" value="1"/>
</dbReference>
<feature type="compositionally biased region" description="Basic residues" evidence="13">
    <location>
        <begin position="81"/>
        <end position="94"/>
    </location>
</feature>
<dbReference type="InterPro" id="IPR012340">
    <property type="entry name" value="NA-bd_OB-fold"/>
</dbReference>
<keyword evidence="10" id="KW-0030">Aminoacyl-tRNA synthetase</keyword>
<feature type="compositionally biased region" description="Acidic residues" evidence="13">
    <location>
        <begin position="66"/>
        <end position="75"/>
    </location>
</feature>
<dbReference type="Proteomes" id="UP001316803">
    <property type="component" value="Unassembled WGS sequence"/>
</dbReference>
<dbReference type="GO" id="GO:0005829">
    <property type="term" value="C:cytosol"/>
    <property type="evidence" value="ECO:0007669"/>
    <property type="project" value="TreeGrafter"/>
</dbReference>
<protein>
    <recommendedName>
        <fullName evidence="4">Aspartate--tRNA ligase, cytoplasmic</fullName>
        <ecNumber evidence="3">6.1.1.12</ecNumber>
    </recommendedName>
    <alternativeName>
        <fullName evidence="11">Aspartyl-tRNA synthetase</fullName>
    </alternativeName>
</protein>
<dbReference type="GO" id="GO:0005524">
    <property type="term" value="F:ATP binding"/>
    <property type="evidence" value="ECO:0007669"/>
    <property type="project" value="UniProtKB-KW"/>
</dbReference>
<dbReference type="AlphaFoldDB" id="A0AAN8F5X4"/>
<evidence type="ECO:0000256" key="8">
    <source>
        <dbReference type="ARBA" id="ARBA00022840"/>
    </source>
</evidence>
<keyword evidence="6 15" id="KW-0436">Ligase</keyword>